<proteinExistence type="predicted"/>
<comment type="caution">
    <text evidence="1">The sequence shown here is derived from an EMBL/GenBank/DDBJ whole genome shotgun (WGS) entry which is preliminary data.</text>
</comment>
<evidence type="ECO:0000313" key="1">
    <source>
        <dbReference type="EMBL" id="KXU82517.1"/>
    </source>
</evidence>
<accession>A0A149PBW3</accession>
<sequence>MSSIEIRFHEAIQRYLAQDKKYEQRAPMAEGPVFQFLEELRTRDEDPNEILNEQADAAEREIRAFRDVRDQFTSSLNTVVMKRNQMLGSGAVRDLSEAFDLGPPPPADASALEVAQHELNNLRRMRERMATAHLEVERAIGEATEKSISALDAASALIGIRLATLDTFRESHLLSTYDQLCDKLSGAVVEELRDILTEEMLKHVAEYLLVHGLDLGAAFVPGATFGIRIAYGFMAFTKTPQPHKIIGGGDLLFELRKLLSREHKVLDTFKQDLDRTFDQLTAIENTYKTRPAP</sequence>
<evidence type="ECO:0000313" key="2">
    <source>
        <dbReference type="Proteomes" id="UP000075613"/>
    </source>
</evidence>
<name>A0A149PBW3_9BURK</name>
<reference evidence="1 2" key="1">
    <citation type="journal article" date="2015" name="Int. J. Syst. Evol. Microbiol.">
        <title>Burkholderia monticola sp. nov., isolated from mountain soil.</title>
        <authorList>
            <person name="Baek I."/>
            <person name="Seo B."/>
            <person name="Lee I."/>
            <person name="Yi H."/>
            <person name="Chun J."/>
        </authorList>
    </citation>
    <scope>NUCLEOTIDE SEQUENCE [LARGE SCALE GENOMIC DNA]</scope>
    <source>
        <strain evidence="1 2">JC2948</strain>
    </source>
</reference>
<dbReference type="AlphaFoldDB" id="A0A149PBW3"/>
<dbReference type="EMBL" id="LRBG01000039">
    <property type="protein sequence ID" value="KXU82517.1"/>
    <property type="molecule type" value="Genomic_DNA"/>
</dbReference>
<dbReference type="Proteomes" id="UP000075613">
    <property type="component" value="Unassembled WGS sequence"/>
</dbReference>
<dbReference type="STRING" id="1399968.CI15_33895"/>
<keyword evidence="2" id="KW-1185">Reference proteome</keyword>
<dbReference type="RefSeq" id="WP_062137758.1">
    <property type="nucleotide sequence ID" value="NZ_LRBG01000039.1"/>
</dbReference>
<dbReference type="OrthoDB" id="10016994at2"/>
<gene>
    <name evidence="1" type="ORF">CI15_33895</name>
</gene>
<protein>
    <submittedName>
        <fullName evidence="1">Uncharacterized protein</fullName>
    </submittedName>
</protein>
<organism evidence="1 2">
    <name type="scientific">Paraburkholderia monticola</name>
    <dbReference type="NCBI Taxonomy" id="1399968"/>
    <lineage>
        <taxon>Bacteria</taxon>
        <taxon>Pseudomonadati</taxon>
        <taxon>Pseudomonadota</taxon>
        <taxon>Betaproteobacteria</taxon>
        <taxon>Burkholderiales</taxon>
        <taxon>Burkholderiaceae</taxon>
        <taxon>Paraburkholderia</taxon>
    </lineage>
</organism>